<evidence type="ECO:0000313" key="9">
    <source>
        <dbReference type="EMBL" id="NYJ06871.1"/>
    </source>
</evidence>
<dbReference type="PANTHER" id="PTHR43297">
    <property type="entry name" value="OLIGOPEPTIDE TRANSPORT ATP-BINDING PROTEIN APPD"/>
    <property type="match status" value="1"/>
</dbReference>
<sequence>MTAVAGGPLLAVEDLTIGLPVRGRPVRIVEDVSFEVEPGQRMGIVGESGSGKSLTLRALAGLLPRGVEVLSGRIEYGGRDLLTMPVKARRQLMGPEIAMIFQEPMTALNPVMRVGDQIAEGPRRHLGLSAKEAGDLAVQMMARTGIPDPARRARAYPHELSGGLRQRIMIAMAVSCGPKLLLCDEPTTALDVTVQLQVLKLLEKLCDETGTALVFVTHDLAVVNQTCSELAVMYAGHIVEAGRVKETFAQPRHPYTRGLLESAPDFDRPDRPLIPIPGFPPNVADRPPGCPFAPRCGYVRDHCTDAPPPLEEVVPGRLAACYESDRLVEVLA</sequence>
<keyword evidence="7" id="KW-0472">Membrane</keyword>
<dbReference type="GO" id="GO:0015833">
    <property type="term" value="P:peptide transport"/>
    <property type="evidence" value="ECO:0007669"/>
    <property type="project" value="InterPro"/>
</dbReference>
<evidence type="ECO:0000256" key="7">
    <source>
        <dbReference type="ARBA" id="ARBA00023136"/>
    </source>
</evidence>
<comment type="similarity">
    <text evidence="2">Belongs to the ABC transporter superfamily.</text>
</comment>
<dbReference type="AlphaFoldDB" id="A0A853CI88"/>
<dbReference type="Proteomes" id="UP000541969">
    <property type="component" value="Unassembled WGS sequence"/>
</dbReference>
<gene>
    <name evidence="9" type="ORF">GGQ55_003149</name>
</gene>
<evidence type="ECO:0000259" key="8">
    <source>
        <dbReference type="PROSITE" id="PS50893"/>
    </source>
</evidence>
<keyword evidence="3" id="KW-0813">Transport</keyword>
<dbReference type="RefSeq" id="WP_366489457.1">
    <property type="nucleotide sequence ID" value="NZ_JACBZT010000001.1"/>
</dbReference>
<dbReference type="InterPro" id="IPR050388">
    <property type="entry name" value="ABC_Ni/Peptide_Import"/>
</dbReference>
<dbReference type="Gene3D" id="3.40.50.300">
    <property type="entry name" value="P-loop containing nucleotide triphosphate hydrolases"/>
    <property type="match status" value="1"/>
</dbReference>
<dbReference type="GO" id="GO:0005886">
    <property type="term" value="C:plasma membrane"/>
    <property type="evidence" value="ECO:0007669"/>
    <property type="project" value="UniProtKB-SubCell"/>
</dbReference>
<dbReference type="CDD" id="cd03257">
    <property type="entry name" value="ABC_NikE_OppD_transporters"/>
    <property type="match status" value="1"/>
</dbReference>
<dbReference type="SUPFAM" id="SSF52540">
    <property type="entry name" value="P-loop containing nucleoside triphosphate hydrolases"/>
    <property type="match status" value="1"/>
</dbReference>
<dbReference type="NCBIfam" id="TIGR01727">
    <property type="entry name" value="oligo_HPY"/>
    <property type="match status" value="1"/>
</dbReference>
<protein>
    <submittedName>
        <fullName evidence="9">Oligopeptide/dipeptide ABC transporter ATP-binding protein</fullName>
    </submittedName>
</protein>
<proteinExistence type="inferred from homology"/>
<evidence type="ECO:0000256" key="6">
    <source>
        <dbReference type="ARBA" id="ARBA00022840"/>
    </source>
</evidence>
<comment type="caution">
    <text evidence="9">The sequence shown here is derived from an EMBL/GenBank/DDBJ whole genome shotgun (WGS) entry which is preliminary data.</text>
</comment>
<comment type="subcellular location">
    <subcellularLocation>
        <location evidence="1">Cell membrane</location>
        <topology evidence="1">Peripheral membrane protein</topology>
    </subcellularLocation>
</comment>
<dbReference type="InterPro" id="IPR013563">
    <property type="entry name" value="Oligopep_ABC_C"/>
</dbReference>
<organism evidence="9 10">
    <name type="scientific">Petropleomorpha daqingensis</name>
    <dbReference type="NCBI Taxonomy" id="2026353"/>
    <lineage>
        <taxon>Bacteria</taxon>
        <taxon>Bacillati</taxon>
        <taxon>Actinomycetota</taxon>
        <taxon>Actinomycetes</taxon>
        <taxon>Geodermatophilales</taxon>
        <taxon>Geodermatophilaceae</taxon>
        <taxon>Petropleomorpha</taxon>
    </lineage>
</organism>
<keyword evidence="5" id="KW-0547">Nucleotide-binding</keyword>
<dbReference type="GO" id="GO:0005524">
    <property type="term" value="F:ATP binding"/>
    <property type="evidence" value="ECO:0007669"/>
    <property type="project" value="UniProtKB-KW"/>
</dbReference>
<dbReference type="InterPro" id="IPR003439">
    <property type="entry name" value="ABC_transporter-like_ATP-bd"/>
</dbReference>
<dbReference type="FunFam" id="3.40.50.300:FF:000016">
    <property type="entry name" value="Oligopeptide ABC transporter ATP-binding component"/>
    <property type="match status" value="1"/>
</dbReference>
<keyword evidence="6 9" id="KW-0067">ATP-binding</keyword>
<evidence type="ECO:0000256" key="2">
    <source>
        <dbReference type="ARBA" id="ARBA00005417"/>
    </source>
</evidence>
<dbReference type="Pfam" id="PF00005">
    <property type="entry name" value="ABC_tran"/>
    <property type="match status" value="1"/>
</dbReference>
<keyword evidence="4" id="KW-1003">Cell membrane</keyword>
<dbReference type="SMART" id="SM00382">
    <property type="entry name" value="AAA"/>
    <property type="match status" value="1"/>
</dbReference>
<evidence type="ECO:0000256" key="3">
    <source>
        <dbReference type="ARBA" id="ARBA00022448"/>
    </source>
</evidence>
<accession>A0A853CI88</accession>
<evidence type="ECO:0000256" key="5">
    <source>
        <dbReference type="ARBA" id="ARBA00022741"/>
    </source>
</evidence>
<name>A0A853CI88_9ACTN</name>
<dbReference type="Pfam" id="PF08352">
    <property type="entry name" value="oligo_HPY"/>
    <property type="match status" value="1"/>
</dbReference>
<dbReference type="InterPro" id="IPR027417">
    <property type="entry name" value="P-loop_NTPase"/>
</dbReference>
<reference evidence="9 10" key="1">
    <citation type="submission" date="2020-07" db="EMBL/GenBank/DDBJ databases">
        <title>Sequencing the genomes of 1000 actinobacteria strains.</title>
        <authorList>
            <person name="Klenk H.-P."/>
        </authorList>
    </citation>
    <scope>NUCLEOTIDE SEQUENCE [LARGE SCALE GENOMIC DNA]</scope>
    <source>
        <strain evidence="9 10">DSM 104001</strain>
    </source>
</reference>
<evidence type="ECO:0000256" key="4">
    <source>
        <dbReference type="ARBA" id="ARBA00022475"/>
    </source>
</evidence>
<dbReference type="PANTHER" id="PTHR43297:SF2">
    <property type="entry name" value="DIPEPTIDE TRANSPORT ATP-BINDING PROTEIN DPPD"/>
    <property type="match status" value="1"/>
</dbReference>
<keyword evidence="10" id="KW-1185">Reference proteome</keyword>
<dbReference type="EMBL" id="JACBZT010000001">
    <property type="protein sequence ID" value="NYJ06871.1"/>
    <property type="molecule type" value="Genomic_DNA"/>
</dbReference>
<feature type="domain" description="ABC transporter" evidence="8">
    <location>
        <begin position="10"/>
        <end position="260"/>
    </location>
</feature>
<evidence type="ECO:0000256" key="1">
    <source>
        <dbReference type="ARBA" id="ARBA00004202"/>
    </source>
</evidence>
<dbReference type="GO" id="GO:0016887">
    <property type="term" value="F:ATP hydrolysis activity"/>
    <property type="evidence" value="ECO:0007669"/>
    <property type="project" value="InterPro"/>
</dbReference>
<dbReference type="InterPro" id="IPR003593">
    <property type="entry name" value="AAA+_ATPase"/>
</dbReference>
<dbReference type="PROSITE" id="PS50893">
    <property type="entry name" value="ABC_TRANSPORTER_2"/>
    <property type="match status" value="1"/>
</dbReference>
<evidence type="ECO:0000313" key="10">
    <source>
        <dbReference type="Proteomes" id="UP000541969"/>
    </source>
</evidence>